<evidence type="ECO:0000256" key="4">
    <source>
        <dbReference type="ARBA" id="ARBA00022777"/>
    </source>
</evidence>
<feature type="non-terminal residue" evidence="6">
    <location>
        <position position="1"/>
    </location>
</feature>
<feature type="non-terminal residue" evidence="6">
    <location>
        <position position="76"/>
    </location>
</feature>
<dbReference type="PANTHER" id="PTHR45646">
    <property type="entry name" value="SERINE/THREONINE-PROTEIN KINASE DOA-RELATED"/>
    <property type="match status" value="1"/>
</dbReference>
<organism evidence="6 7">
    <name type="scientific">Kipferlia bialata</name>
    <dbReference type="NCBI Taxonomy" id="797122"/>
    <lineage>
        <taxon>Eukaryota</taxon>
        <taxon>Metamonada</taxon>
        <taxon>Carpediemonas-like organisms</taxon>
        <taxon>Kipferlia</taxon>
    </lineage>
</organism>
<protein>
    <submittedName>
        <fullName evidence="6">Uncharacterized protein</fullName>
    </submittedName>
</protein>
<dbReference type="GO" id="GO:0005634">
    <property type="term" value="C:nucleus"/>
    <property type="evidence" value="ECO:0007669"/>
    <property type="project" value="TreeGrafter"/>
</dbReference>
<dbReference type="Gene3D" id="3.30.200.20">
    <property type="entry name" value="Phosphorylase Kinase, domain 1"/>
    <property type="match status" value="1"/>
</dbReference>
<dbReference type="InterPro" id="IPR011009">
    <property type="entry name" value="Kinase-like_dom_sf"/>
</dbReference>
<reference evidence="6 7" key="1">
    <citation type="journal article" date="2018" name="PLoS ONE">
        <title>The draft genome of Kipferlia bialata reveals reductive genome evolution in fornicate parasites.</title>
        <authorList>
            <person name="Tanifuji G."/>
            <person name="Takabayashi S."/>
            <person name="Kume K."/>
            <person name="Takagi M."/>
            <person name="Nakayama T."/>
            <person name="Kamikawa R."/>
            <person name="Inagaki Y."/>
            <person name="Hashimoto T."/>
        </authorList>
    </citation>
    <scope>NUCLEOTIDE SEQUENCE [LARGE SCALE GENOMIC DNA]</scope>
    <source>
        <strain evidence="6">NY0173</strain>
    </source>
</reference>
<proteinExistence type="predicted"/>
<keyword evidence="4" id="KW-0418">Kinase</keyword>
<keyword evidence="2" id="KW-0808">Transferase</keyword>
<dbReference type="InterPro" id="IPR051175">
    <property type="entry name" value="CLK_kinases"/>
</dbReference>
<name>A0A9K3DEL9_9EUKA</name>
<dbReference type="OrthoDB" id="283111at2759"/>
<keyword evidence="7" id="KW-1185">Reference proteome</keyword>
<evidence type="ECO:0000256" key="2">
    <source>
        <dbReference type="ARBA" id="ARBA00022679"/>
    </source>
</evidence>
<keyword evidence="1" id="KW-0723">Serine/threonine-protein kinase</keyword>
<evidence type="ECO:0000256" key="1">
    <source>
        <dbReference type="ARBA" id="ARBA00022527"/>
    </source>
</evidence>
<sequence>AVEKYSHAGRVEIAILRGIEQKGHLAGSNNIARLLNSFEWRGHVCLVFPKYGATMLDLLRCNKWRGFNLDWTRELT</sequence>
<dbReference type="EMBL" id="BDIP01010966">
    <property type="protein sequence ID" value="GIQ92935.1"/>
    <property type="molecule type" value="Genomic_DNA"/>
</dbReference>
<dbReference type="GO" id="GO:0004674">
    <property type="term" value="F:protein serine/threonine kinase activity"/>
    <property type="evidence" value="ECO:0007669"/>
    <property type="project" value="UniProtKB-KW"/>
</dbReference>
<evidence type="ECO:0000313" key="6">
    <source>
        <dbReference type="EMBL" id="GIQ92935.1"/>
    </source>
</evidence>
<dbReference type="Proteomes" id="UP000265618">
    <property type="component" value="Unassembled WGS sequence"/>
</dbReference>
<gene>
    <name evidence="6" type="ORF">KIPB_017021</name>
</gene>
<evidence type="ECO:0000256" key="3">
    <source>
        <dbReference type="ARBA" id="ARBA00022741"/>
    </source>
</evidence>
<comment type="caution">
    <text evidence="6">The sequence shown here is derived from an EMBL/GenBank/DDBJ whole genome shotgun (WGS) entry which is preliminary data.</text>
</comment>
<dbReference type="Gene3D" id="1.10.510.10">
    <property type="entry name" value="Transferase(Phosphotransferase) domain 1"/>
    <property type="match status" value="1"/>
</dbReference>
<dbReference type="SUPFAM" id="SSF56112">
    <property type="entry name" value="Protein kinase-like (PK-like)"/>
    <property type="match status" value="1"/>
</dbReference>
<keyword evidence="3" id="KW-0547">Nucleotide-binding</keyword>
<keyword evidence="5" id="KW-0067">ATP-binding</keyword>
<dbReference type="GO" id="GO:0005524">
    <property type="term" value="F:ATP binding"/>
    <property type="evidence" value="ECO:0007669"/>
    <property type="project" value="UniProtKB-KW"/>
</dbReference>
<dbReference type="PANTHER" id="PTHR45646:SF11">
    <property type="entry name" value="SERINE_THREONINE-PROTEIN KINASE DOA"/>
    <property type="match status" value="1"/>
</dbReference>
<evidence type="ECO:0000256" key="5">
    <source>
        <dbReference type="ARBA" id="ARBA00022840"/>
    </source>
</evidence>
<dbReference type="AlphaFoldDB" id="A0A9K3DEL9"/>
<accession>A0A9K3DEL9</accession>
<evidence type="ECO:0000313" key="7">
    <source>
        <dbReference type="Proteomes" id="UP000265618"/>
    </source>
</evidence>